<evidence type="ECO:0000256" key="1">
    <source>
        <dbReference type="SAM" id="MobiDB-lite"/>
    </source>
</evidence>
<protein>
    <submittedName>
        <fullName evidence="2">Uncharacterized protein</fullName>
    </submittedName>
</protein>
<organism evidence="2 3">
    <name type="scientific">Reticulomyxa filosa</name>
    <dbReference type="NCBI Taxonomy" id="46433"/>
    <lineage>
        <taxon>Eukaryota</taxon>
        <taxon>Sar</taxon>
        <taxon>Rhizaria</taxon>
        <taxon>Retaria</taxon>
        <taxon>Foraminifera</taxon>
        <taxon>Monothalamids</taxon>
        <taxon>Reticulomyxidae</taxon>
        <taxon>Reticulomyxa</taxon>
    </lineage>
</organism>
<dbReference type="AlphaFoldDB" id="X6LX22"/>
<feature type="compositionally biased region" description="Basic and acidic residues" evidence="1">
    <location>
        <begin position="42"/>
        <end position="53"/>
    </location>
</feature>
<feature type="compositionally biased region" description="Basic and acidic residues" evidence="1">
    <location>
        <begin position="1"/>
        <end position="16"/>
    </location>
</feature>
<feature type="region of interest" description="Disordered" evidence="1">
    <location>
        <begin position="1"/>
        <end position="53"/>
    </location>
</feature>
<reference evidence="2 3" key="1">
    <citation type="journal article" date="2013" name="Curr. Biol.">
        <title>The Genome of the Foraminiferan Reticulomyxa filosa.</title>
        <authorList>
            <person name="Glockner G."/>
            <person name="Hulsmann N."/>
            <person name="Schleicher M."/>
            <person name="Noegel A.A."/>
            <person name="Eichinger L."/>
            <person name="Gallinger C."/>
            <person name="Pawlowski J."/>
            <person name="Sierra R."/>
            <person name="Euteneuer U."/>
            <person name="Pillet L."/>
            <person name="Moustafa A."/>
            <person name="Platzer M."/>
            <person name="Groth M."/>
            <person name="Szafranski K."/>
            <person name="Schliwa M."/>
        </authorList>
    </citation>
    <scope>NUCLEOTIDE SEQUENCE [LARGE SCALE GENOMIC DNA]</scope>
</reference>
<keyword evidence="3" id="KW-1185">Reference proteome</keyword>
<dbReference type="EMBL" id="ASPP01027703">
    <property type="protein sequence ID" value="ETO05871.1"/>
    <property type="molecule type" value="Genomic_DNA"/>
</dbReference>
<evidence type="ECO:0000313" key="2">
    <source>
        <dbReference type="EMBL" id="ETO05871.1"/>
    </source>
</evidence>
<comment type="caution">
    <text evidence="2">The sequence shown here is derived from an EMBL/GenBank/DDBJ whole genome shotgun (WGS) entry which is preliminary data.</text>
</comment>
<accession>X6LX22</accession>
<evidence type="ECO:0000313" key="3">
    <source>
        <dbReference type="Proteomes" id="UP000023152"/>
    </source>
</evidence>
<name>X6LX22_RETFI</name>
<dbReference type="Proteomes" id="UP000023152">
    <property type="component" value="Unassembled WGS sequence"/>
</dbReference>
<proteinExistence type="predicted"/>
<sequence length="133" mass="15525">MVKDLSGELAEEKQSDTEILSSDIDIENELQKSKDQQYASQEDGKEQKSVRDNQAKIGVQYIKELTTRLIDTYKRHKEDQDTKEIEKTIDKMQKTINEGKVKDFYNMIRNIKSHNQITLHDKTGKAIHSDIER</sequence>
<gene>
    <name evidence="2" type="ORF">RFI_31526</name>
</gene>